<organism evidence="7 8">
    <name type="scientific">Morchella conica CCBAS932</name>
    <dbReference type="NCBI Taxonomy" id="1392247"/>
    <lineage>
        <taxon>Eukaryota</taxon>
        <taxon>Fungi</taxon>
        <taxon>Dikarya</taxon>
        <taxon>Ascomycota</taxon>
        <taxon>Pezizomycotina</taxon>
        <taxon>Pezizomycetes</taxon>
        <taxon>Pezizales</taxon>
        <taxon>Morchellaceae</taxon>
        <taxon>Morchella</taxon>
    </lineage>
</organism>
<gene>
    <name evidence="7" type="ORF">P167DRAFT_536864</name>
</gene>
<comment type="similarity">
    <text evidence="2">Belongs to the FUN14 family.</text>
</comment>
<dbReference type="GO" id="GO:0016020">
    <property type="term" value="C:membrane"/>
    <property type="evidence" value="ECO:0007669"/>
    <property type="project" value="UniProtKB-SubCell"/>
</dbReference>
<name>A0A3N4KKQ4_9PEZI</name>
<reference evidence="7 8" key="1">
    <citation type="journal article" date="2018" name="Nat. Ecol. Evol.">
        <title>Pezizomycetes genomes reveal the molecular basis of ectomycorrhizal truffle lifestyle.</title>
        <authorList>
            <person name="Murat C."/>
            <person name="Payen T."/>
            <person name="Noel B."/>
            <person name="Kuo A."/>
            <person name="Morin E."/>
            <person name="Chen J."/>
            <person name="Kohler A."/>
            <person name="Krizsan K."/>
            <person name="Balestrini R."/>
            <person name="Da Silva C."/>
            <person name="Montanini B."/>
            <person name="Hainaut M."/>
            <person name="Levati E."/>
            <person name="Barry K.W."/>
            <person name="Belfiori B."/>
            <person name="Cichocki N."/>
            <person name="Clum A."/>
            <person name="Dockter R.B."/>
            <person name="Fauchery L."/>
            <person name="Guy J."/>
            <person name="Iotti M."/>
            <person name="Le Tacon F."/>
            <person name="Lindquist E.A."/>
            <person name="Lipzen A."/>
            <person name="Malagnac F."/>
            <person name="Mello A."/>
            <person name="Molinier V."/>
            <person name="Miyauchi S."/>
            <person name="Poulain J."/>
            <person name="Riccioni C."/>
            <person name="Rubini A."/>
            <person name="Sitrit Y."/>
            <person name="Splivallo R."/>
            <person name="Traeger S."/>
            <person name="Wang M."/>
            <person name="Zifcakova L."/>
            <person name="Wipf D."/>
            <person name="Zambonelli A."/>
            <person name="Paolocci F."/>
            <person name="Nowrousian M."/>
            <person name="Ottonello S."/>
            <person name="Baldrian P."/>
            <person name="Spatafora J.W."/>
            <person name="Henrissat B."/>
            <person name="Nagy L.G."/>
            <person name="Aury J.M."/>
            <person name="Wincker P."/>
            <person name="Grigoriev I.V."/>
            <person name="Bonfante P."/>
            <person name="Martin F.M."/>
        </authorList>
    </citation>
    <scope>NUCLEOTIDE SEQUENCE [LARGE SCALE GENOMIC DNA]</scope>
    <source>
        <strain evidence="7 8">CCBAS932</strain>
    </source>
</reference>
<evidence type="ECO:0000313" key="8">
    <source>
        <dbReference type="Proteomes" id="UP000277580"/>
    </source>
</evidence>
<feature type="region of interest" description="Disordered" evidence="6">
    <location>
        <begin position="48"/>
        <end position="67"/>
    </location>
</feature>
<dbReference type="EMBL" id="ML119137">
    <property type="protein sequence ID" value="RPB11147.1"/>
    <property type="molecule type" value="Genomic_DNA"/>
</dbReference>
<keyword evidence="8" id="KW-1185">Reference proteome</keyword>
<sequence length="165" mass="17814">MAYRFIIPSITAIGIVSHDLSNPKRSLFIHPMRCETVTAWPSLTSIGLGSSKPQPEPYERARGGATATQTQQSTFSPMLYRQVSTGSFLGLVAGFAVGKFSKSIGLVLGSLLLLIEFLASRGLHVVPYSWLQKLTNKVDVKGLVTKNMAFKASFGASFAIAALYN</sequence>
<evidence type="ECO:0000256" key="4">
    <source>
        <dbReference type="ARBA" id="ARBA00022989"/>
    </source>
</evidence>
<keyword evidence="5" id="KW-0472">Membrane</keyword>
<dbReference type="Proteomes" id="UP000277580">
    <property type="component" value="Unassembled WGS sequence"/>
</dbReference>
<keyword evidence="4" id="KW-1133">Transmembrane helix</keyword>
<protein>
    <recommendedName>
        <fullName evidence="9">FUN14-domain-containing protein</fullName>
    </recommendedName>
</protein>
<keyword evidence="3" id="KW-0812">Transmembrane</keyword>
<dbReference type="STRING" id="1392247.A0A3N4KKQ4"/>
<evidence type="ECO:0008006" key="9">
    <source>
        <dbReference type="Google" id="ProtNLM"/>
    </source>
</evidence>
<dbReference type="InParanoid" id="A0A3N4KKQ4"/>
<evidence type="ECO:0000256" key="1">
    <source>
        <dbReference type="ARBA" id="ARBA00004370"/>
    </source>
</evidence>
<evidence type="ECO:0000256" key="5">
    <source>
        <dbReference type="ARBA" id="ARBA00023136"/>
    </source>
</evidence>
<accession>A0A3N4KKQ4</accession>
<evidence type="ECO:0000256" key="6">
    <source>
        <dbReference type="SAM" id="MobiDB-lite"/>
    </source>
</evidence>
<dbReference type="InterPro" id="IPR007014">
    <property type="entry name" value="FUN14"/>
</dbReference>
<comment type="subcellular location">
    <subcellularLocation>
        <location evidence="1">Membrane</location>
    </subcellularLocation>
</comment>
<dbReference type="OrthoDB" id="3990500at2759"/>
<evidence type="ECO:0000313" key="7">
    <source>
        <dbReference type="EMBL" id="RPB11147.1"/>
    </source>
</evidence>
<proteinExistence type="inferred from homology"/>
<evidence type="ECO:0000256" key="3">
    <source>
        <dbReference type="ARBA" id="ARBA00022692"/>
    </source>
</evidence>
<dbReference type="AlphaFoldDB" id="A0A3N4KKQ4"/>
<dbReference type="Pfam" id="PF04930">
    <property type="entry name" value="FUN14"/>
    <property type="match status" value="1"/>
</dbReference>
<evidence type="ECO:0000256" key="2">
    <source>
        <dbReference type="ARBA" id="ARBA00009160"/>
    </source>
</evidence>